<proteinExistence type="predicted"/>
<accession>A0AAU7N1J8</accession>
<dbReference type="RefSeq" id="WP_349352704.1">
    <property type="nucleotide sequence ID" value="NZ_CP157804.1"/>
</dbReference>
<gene>
    <name evidence="1" type="ORF">ABNE31_05850</name>
</gene>
<dbReference type="EMBL" id="CP157804">
    <property type="protein sequence ID" value="XBQ24438.1"/>
    <property type="molecule type" value="Genomic_DNA"/>
</dbReference>
<keyword evidence="1" id="KW-0176">Collagen</keyword>
<protein>
    <submittedName>
        <fullName evidence="1">Collagen-like protein</fullName>
    </submittedName>
</protein>
<dbReference type="AlphaFoldDB" id="A0AAU7N1J8"/>
<organism evidence="1">
    <name type="scientific">Flagellimonas sp. MMG031</name>
    <dbReference type="NCBI Taxonomy" id="3158549"/>
    <lineage>
        <taxon>Bacteria</taxon>
        <taxon>Pseudomonadati</taxon>
        <taxon>Bacteroidota</taxon>
        <taxon>Flavobacteriia</taxon>
        <taxon>Flavobacteriales</taxon>
        <taxon>Flavobacteriaceae</taxon>
        <taxon>Flagellimonas</taxon>
    </lineage>
</organism>
<name>A0AAU7N1J8_9FLAO</name>
<dbReference type="Gene3D" id="1.20.5.320">
    <property type="entry name" value="6-Phosphogluconate Dehydrogenase, domain 3"/>
    <property type="match status" value="1"/>
</dbReference>
<dbReference type="PROSITE" id="PS51257">
    <property type="entry name" value="PROKAR_LIPOPROTEIN"/>
    <property type="match status" value="1"/>
</dbReference>
<evidence type="ECO:0000313" key="1">
    <source>
        <dbReference type="EMBL" id="XBQ24438.1"/>
    </source>
</evidence>
<reference evidence="1" key="1">
    <citation type="submission" date="2024-05" db="EMBL/GenBank/DDBJ databases">
        <title>Draft Genome Sequences of Flagellimonas sp. MMG031 and Marinobacter sp. MMG032 Isolated from the dinoflagellate Symbiodinium pilosum.</title>
        <authorList>
            <person name="Shikuma N.J."/>
            <person name="Farrell M.V."/>
        </authorList>
    </citation>
    <scope>NUCLEOTIDE SEQUENCE</scope>
    <source>
        <strain evidence="1">MMG031</strain>
    </source>
</reference>
<sequence length="170" mass="18660">MKISRLVYVCIAAFAIYACSDGEDGAMGPQGEQGIQGEPGEDGNANVRSYLFEDQEITQGYQSFSVPGITQDILDHGVVFGYFKNVTVPVDTWLTMPYNNSTNILNISRIALGEAVLFSTFDTTVNLRFVVVEGEEGVSSEGMTVKEELKKAGVDISDFYEVADYYGLEY</sequence>
<dbReference type="KEGG" id="fld:ABNE31_05850"/>